<evidence type="ECO:0000313" key="3">
    <source>
        <dbReference type="Proteomes" id="UP000011648"/>
    </source>
</evidence>
<dbReference type="Proteomes" id="UP000011648">
    <property type="component" value="Unassembled WGS sequence"/>
</dbReference>
<feature type="transmembrane region" description="Helical" evidence="1">
    <location>
        <begin position="61"/>
        <end position="81"/>
    </location>
</feature>
<keyword evidence="1" id="KW-1133">Transmembrane helix</keyword>
<gene>
    <name evidence="2" type="ORF">C484_09871</name>
</gene>
<evidence type="ECO:0000313" key="2">
    <source>
        <dbReference type="EMBL" id="ELY92068.1"/>
    </source>
</evidence>
<accession>M0A405</accession>
<protein>
    <recommendedName>
        <fullName evidence="4">DoxX family protein</fullName>
    </recommendedName>
</protein>
<evidence type="ECO:0000256" key="1">
    <source>
        <dbReference type="SAM" id="Phobius"/>
    </source>
</evidence>
<dbReference type="EMBL" id="AOIL01000033">
    <property type="protein sequence ID" value="ELY92068.1"/>
    <property type="molecule type" value="Genomic_DNA"/>
</dbReference>
<dbReference type="PATRIC" id="fig|1230458.4.peg.1982"/>
<reference evidence="2 3" key="1">
    <citation type="journal article" date="2014" name="PLoS Genet.">
        <title>Phylogenetically driven sequencing of extremely halophilic archaea reveals strategies for static and dynamic osmo-response.</title>
        <authorList>
            <person name="Becker E.A."/>
            <person name="Seitzer P.M."/>
            <person name="Tritt A."/>
            <person name="Larsen D."/>
            <person name="Krusor M."/>
            <person name="Yao A.I."/>
            <person name="Wu D."/>
            <person name="Madern D."/>
            <person name="Eisen J.A."/>
            <person name="Darling A.E."/>
            <person name="Facciotti M.T."/>
        </authorList>
    </citation>
    <scope>NUCLEOTIDE SEQUENCE [LARGE SCALE GENOMIC DNA]</scope>
    <source>
        <strain evidence="2 3">DSM 12281</strain>
    </source>
</reference>
<comment type="caution">
    <text evidence="2">The sequence shown here is derived from an EMBL/GenBank/DDBJ whole genome shotgun (WGS) entry which is preliminary data.</text>
</comment>
<sequence>MASGLLLLAALGAVYAFGTSITAVRTAGPEAVVAESWRLFGLLVFAGIFLLLAVRPRLYPGIWELAIFHKAVTATYLFAFASDAPDATGTAIADGVLAVVIIVAYLLVRADRNWEGFRDRQPTEEKSVR</sequence>
<feature type="transmembrane region" description="Helical" evidence="1">
    <location>
        <begin position="87"/>
        <end position="108"/>
    </location>
</feature>
<keyword evidence="3" id="KW-1185">Reference proteome</keyword>
<keyword evidence="1" id="KW-0812">Transmembrane</keyword>
<evidence type="ECO:0008006" key="4">
    <source>
        <dbReference type="Google" id="ProtNLM"/>
    </source>
</evidence>
<name>M0A405_9EURY</name>
<organism evidence="2 3">
    <name type="scientific">Natrialba taiwanensis DSM 12281</name>
    <dbReference type="NCBI Taxonomy" id="1230458"/>
    <lineage>
        <taxon>Archaea</taxon>
        <taxon>Methanobacteriati</taxon>
        <taxon>Methanobacteriota</taxon>
        <taxon>Stenosarchaea group</taxon>
        <taxon>Halobacteria</taxon>
        <taxon>Halobacteriales</taxon>
        <taxon>Natrialbaceae</taxon>
        <taxon>Natrialba</taxon>
    </lineage>
</organism>
<keyword evidence="1" id="KW-0472">Membrane</keyword>
<dbReference type="AlphaFoldDB" id="M0A405"/>
<proteinExistence type="predicted"/>
<feature type="transmembrane region" description="Helical" evidence="1">
    <location>
        <begin position="36"/>
        <end position="54"/>
    </location>
</feature>